<accession>A0A0F9N6L8</accession>
<organism evidence="1">
    <name type="scientific">marine sediment metagenome</name>
    <dbReference type="NCBI Taxonomy" id="412755"/>
    <lineage>
        <taxon>unclassified sequences</taxon>
        <taxon>metagenomes</taxon>
        <taxon>ecological metagenomes</taxon>
    </lineage>
</organism>
<protein>
    <submittedName>
        <fullName evidence="1">Uncharacterized protein</fullName>
    </submittedName>
</protein>
<reference evidence="1" key="1">
    <citation type="journal article" date="2015" name="Nature">
        <title>Complex archaea that bridge the gap between prokaryotes and eukaryotes.</title>
        <authorList>
            <person name="Spang A."/>
            <person name="Saw J.H."/>
            <person name="Jorgensen S.L."/>
            <person name="Zaremba-Niedzwiedzka K."/>
            <person name="Martijn J."/>
            <person name="Lind A.E."/>
            <person name="van Eijk R."/>
            <person name="Schleper C."/>
            <person name="Guy L."/>
            <person name="Ettema T.J."/>
        </authorList>
    </citation>
    <scope>NUCLEOTIDE SEQUENCE</scope>
</reference>
<gene>
    <name evidence="1" type="ORF">LCGC14_1066830</name>
</gene>
<dbReference type="AlphaFoldDB" id="A0A0F9N6L8"/>
<sequence length="173" mass="19275">MTDTETKLAQAKKDRDLALAEANNEVDRLAKLVAEEKKPKPLRHLDVIYGIPSYEYKGGTYVAVEQSPLTNMLDVFGVRDGIGFKNGKIDKCNQTAYTYSGINLADDLNAIAEPLESFYVNDVFGRAITFEIISDGKVRIQMACGYEDIHIEAFSEAVLKLRGMQAFINKENS</sequence>
<proteinExistence type="predicted"/>
<name>A0A0F9N6L8_9ZZZZ</name>
<comment type="caution">
    <text evidence="1">The sequence shown here is derived from an EMBL/GenBank/DDBJ whole genome shotgun (WGS) entry which is preliminary data.</text>
</comment>
<evidence type="ECO:0000313" key="1">
    <source>
        <dbReference type="EMBL" id="KKN07457.1"/>
    </source>
</evidence>
<dbReference type="EMBL" id="LAZR01004569">
    <property type="protein sequence ID" value="KKN07457.1"/>
    <property type="molecule type" value="Genomic_DNA"/>
</dbReference>